<keyword evidence="1" id="KW-1133">Transmembrane helix</keyword>
<keyword evidence="1" id="KW-0812">Transmembrane</keyword>
<dbReference type="KEGG" id="lvn:BWR22_10120"/>
<feature type="transmembrane region" description="Helical" evidence="1">
    <location>
        <begin position="186"/>
        <end position="206"/>
    </location>
</feature>
<feature type="transmembrane region" description="Helical" evidence="1">
    <location>
        <begin position="61"/>
        <end position="82"/>
    </location>
</feature>
<name>A0AAC9PWB1_9FLAO</name>
<accession>A0AAC9PWB1</accession>
<feature type="transmembrane region" description="Helical" evidence="1">
    <location>
        <begin position="94"/>
        <end position="117"/>
    </location>
</feature>
<evidence type="ECO:0000313" key="2">
    <source>
        <dbReference type="EMBL" id="APY00652.1"/>
    </source>
</evidence>
<sequence>MVSVLFDLVKLSSYLRAFILSFLVCLYFTVSENKSKFFAIFLISSAFAEFIKAFSYFDVSVLPRISNIAYIFGYLNLLLYIAKRINLKILMSKFKLPIFVLFIFNGYLIFTLNQMILADSTIKVYTLDFLIECLYNISILLLLSFSLINYLYHDSKKGLILFLASVCIVFSETVRVAYVFVSSDYILSVIYSILLIIGFSLVYFYIVSKMNKYYKVLF</sequence>
<organism evidence="2 3">
    <name type="scientific">Lacinutrix venerupis</name>
    <dbReference type="NCBI Taxonomy" id="1486034"/>
    <lineage>
        <taxon>Bacteria</taxon>
        <taxon>Pseudomonadati</taxon>
        <taxon>Bacteroidota</taxon>
        <taxon>Flavobacteriia</taxon>
        <taxon>Flavobacteriales</taxon>
        <taxon>Flavobacteriaceae</taxon>
        <taxon>Lacinutrix</taxon>
    </lineage>
</organism>
<feature type="transmembrane region" description="Helical" evidence="1">
    <location>
        <begin position="159"/>
        <end position="180"/>
    </location>
</feature>
<evidence type="ECO:0000313" key="3">
    <source>
        <dbReference type="Proteomes" id="UP000187506"/>
    </source>
</evidence>
<keyword evidence="3" id="KW-1185">Reference proteome</keyword>
<feature type="transmembrane region" description="Helical" evidence="1">
    <location>
        <begin position="37"/>
        <end position="55"/>
    </location>
</feature>
<feature type="transmembrane region" description="Helical" evidence="1">
    <location>
        <begin position="129"/>
        <end position="152"/>
    </location>
</feature>
<gene>
    <name evidence="2" type="ORF">BWR22_10120</name>
</gene>
<protein>
    <submittedName>
        <fullName evidence="2">Uncharacterized protein</fullName>
    </submittedName>
</protein>
<evidence type="ECO:0000256" key="1">
    <source>
        <dbReference type="SAM" id="Phobius"/>
    </source>
</evidence>
<dbReference type="AlphaFoldDB" id="A0AAC9PWB1"/>
<dbReference type="Proteomes" id="UP000187506">
    <property type="component" value="Chromosome"/>
</dbReference>
<keyword evidence="1" id="KW-0472">Membrane</keyword>
<feature type="transmembrane region" description="Helical" evidence="1">
    <location>
        <begin position="12"/>
        <end position="30"/>
    </location>
</feature>
<dbReference type="EMBL" id="CP019352">
    <property type="protein sequence ID" value="APY00652.1"/>
    <property type="molecule type" value="Genomic_DNA"/>
</dbReference>
<proteinExistence type="predicted"/>
<reference evidence="2 3" key="1">
    <citation type="submission" date="2017-01" db="EMBL/GenBank/DDBJ databases">
        <title>Complete genome of Lacinutrix venerupis DOK2-8 isolated from seawater in Dokdo.</title>
        <authorList>
            <person name="Chi W.-J."/>
            <person name="Kim J.H."/>
        </authorList>
    </citation>
    <scope>NUCLEOTIDE SEQUENCE [LARGE SCALE GENOMIC DNA]</scope>
    <source>
        <strain evidence="2 3">DOK2-8</strain>
    </source>
</reference>